<sequence length="153" mass="16680">MRNKGSRILTRALPVAAMALATLMTTGNPASAAGLDCSGYACDGWDPGPVSWDSGPSTDSTATVSGYATVALRSGKKDGRWYGWAKTATRYYKYGVWIDRSTDGGKTWDGMRGYEHRDGGDVYTPMQYWPDGTWLRACVNVEGIELKCTDWVS</sequence>
<organism evidence="2 3">
    <name type="scientific">Streptomyces nojiriensis</name>
    <dbReference type="NCBI Taxonomy" id="66374"/>
    <lineage>
        <taxon>Bacteria</taxon>
        <taxon>Bacillati</taxon>
        <taxon>Actinomycetota</taxon>
        <taxon>Actinomycetes</taxon>
        <taxon>Kitasatosporales</taxon>
        <taxon>Streptomycetaceae</taxon>
        <taxon>Streptomyces</taxon>
    </lineage>
</organism>
<reference evidence="3" key="1">
    <citation type="submission" date="2023-07" db="EMBL/GenBank/DDBJ databases">
        <title>Whole genome shotgun sequence of Streptomyces nojiriensis NBRC 13794.</title>
        <authorList>
            <person name="Komaki H."/>
            <person name="Tamura T."/>
        </authorList>
    </citation>
    <scope>NUCLEOTIDE SEQUENCE [LARGE SCALE GENOMIC DNA]</scope>
    <source>
        <strain evidence="3">NBRC 13794</strain>
    </source>
</reference>
<keyword evidence="1" id="KW-0732">Signal</keyword>
<dbReference type="EMBL" id="BNEC01000003">
    <property type="protein sequence ID" value="GHI67918.1"/>
    <property type="molecule type" value="Genomic_DNA"/>
</dbReference>
<evidence type="ECO:0000256" key="1">
    <source>
        <dbReference type="SAM" id="SignalP"/>
    </source>
</evidence>
<evidence type="ECO:0008006" key="4">
    <source>
        <dbReference type="Google" id="ProtNLM"/>
    </source>
</evidence>
<keyword evidence="3" id="KW-1185">Reference proteome</keyword>
<dbReference type="GeneID" id="95594230"/>
<evidence type="ECO:0000313" key="2">
    <source>
        <dbReference type="EMBL" id="GHI67918.1"/>
    </source>
</evidence>
<comment type="caution">
    <text evidence="2">The sequence shown here is derived from an EMBL/GenBank/DDBJ whole genome shotgun (WGS) entry which is preliminary data.</text>
</comment>
<name>A0ABQ3SIE4_9ACTN</name>
<proteinExistence type="predicted"/>
<feature type="signal peptide" evidence="1">
    <location>
        <begin position="1"/>
        <end position="32"/>
    </location>
</feature>
<dbReference type="Proteomes" id="UP000613974">
    <property type="component" value="Unassembled WGS sequence"/>
</dbReference>
<evidence type="ECO:0000313" key="3">
    <source>
        <dbReference type="Proteomes" id="UP000613974"/>
    </source>
</evidence>
<accession>A0ABQ3SIE4</accession>
<dbReference type="RefSeq" id="WP_189745358.1">
    <property type="nucleotide sequence ID" value="NZ_BMRL01000017.1"/>
</dbReference>
<gene>
    <name evidence="2" type="ORF">Snoj_18360</name>
</gene>
<protein>
    <recommendedName>
        <fullName evidence="4">Secreted protein</fullName>
    </recommendedName>
</protein>
<feature type="chain" id="PRO_5046266916" description="Secreted protein" evidence="1">
    <location>
        <begin position="33"/>
        <end position="153"/>
    </location>
</feature>